<reference evidence="3" key="1">
    <citation type="submission" date="2017-08" db="EMBL/GenBank/DDBJ databases">
        <title>Draft Genome Sequence of Kocuria varians 80.</title>
        <authorList>
            <person name="Minaev M."/>
            <person name="Kurbakov K.A."/>
            <person name="Solodovnikova G.I."/>
            <person name="Kuznetsova O.A."/>
            <person name="Lisitsyn A.B."/>
        </authorList>
    </citation>
    <scope>NUCLEOTIDE SEQUENCE [LARGE SCALE GENOMIC DNA]</scope>
    <source>
        <strain evidence="3">80</strain>
    </source>
</reference>
<keyword evidence="3" id="KW-1185">Reference proteome</keyword>
<dbReference type="KEGG" id="kvr:CIB50_0001816"/>
<sequence>MNNIVTLTDTTLAVEPQGLDKVWSFTSRLSIPWSHVRGATHDPGMKAEPKGWRGPGLRRGSKLSGTFHADGQRQFWNISGYENTVVVELVDERFSRLVLSLDDPAQQAAAITARAGAR</sequence>
<gene>
    <name evidence="2" type="ORF">CIB50_0001816</name>
</gene>
<dbReference type="Proteomes" id="UP000216825">
    <property type="component" value="Chromosome"/>
</dbReference>
<name>A0A7D7L097_KOCVA</name>
<evidence type="ECO:0008006" key="4">
    <source>
        <dbReference type="Google" id="ProtNLM"/>
    </source>
</evidence>
<protein>
    <recommendedName>
        <fullName evidence="4">Bacterial Pleckstrin homology domain-containing protein</fullName>
    </recommendedName>
</protein>
<proteinExistence type="predicted"/>
<feature type="compositionally biased region" description="Basic and acidic residues" evidence="1">
    <location>
        <begin position="39"/>
        <end position="51"/>
    </location>
</feature>
<feature type="region of interest" description="Disordered" evidence="1">
    <location>
        <begin position="36"/>
        <end position="59"/>
    </location>
</feature>
<evidence type="ECO:0000256" key="1">
    <source>
        <dbReference type="SAM" id="MobiDB-lite"/>
    </source>
</evidence>
<accession>A0A7D7L097</accession>
<evidence type="ECO:0000313" key="2">
    <source>
        <dbReference type="EMBL" id="QMS57091.1"/>
    </source>
</evidence>
<dbReference type="RefSeq" id="WP_094393918.1">
    <property type="nucleotide sequence ID" value="NZ_CP059343.1"/>
</dbReference>
<dbReference type="AlphaFoldDB" id="A0A7D7L097"/>
<organism evidence="2 3">
    <name type="scientific">Kocuria varians</name>
    <name type="common">Micrococcus varians</name>
    <dbReference type="NCBI Taxonomy" id="1272"/>
    <lineage>
        <taxon>Bacteria</taxon>
        <taxon>Bacillati</taxon>
        <taxon>Actinomycetota</taxon>
        <taxon>Actinomycetes</taxon>
        <taxon>Micrococcales</taxon>
        <taxon>Micrococcaceae</taxon>
        <taxon>Kocuria</taxon>
    </lineage>
</organism>
<reference evidence="2 3" key="2">
    <citation type="submission" date="2020-07" db="EMBL/GenBank/DDBJ databases">
        <title>Genome of starter culture bacteria Kocuria salsicia reveals its technological properties and safety for usage in meat industry.</title>
        <authorList>
            <person name="Michael M."/>
            <person name="Konstantin K."/>
            <person name="Evgenii K."/>
            <person name="Galina S."/>
            <person name="Oksana K."/>
            <person name="Andrei L."/>
        </authorList>
    </citation>
    <scope>NUCLEOTIDE SEQUENCE [LARGE SCALE GENOMIC DNA]</scope>
    <source>
        <strain evidence="2 3">80</strain>
    </source>
</reference>
<evidence type="ECO:0000313" key="3">
    <source>
        <dbReference type="Proteomes" id="UP000216825"/>
    </source>
</evidence>
<dbReference type="EMBL" id="CP059343">
    <property type="protein sequence ID" value="QMS57091.1"/>
    <property type="molecule type" value="Genomic_DNA"/>
</dbReference>